<dbReference type="InterPro" id="IPR021530">
    <property type="entry name" value="AllH-like"/>
</dbReference>
<organism evidence="1 2">
    <name type="scientific">Thermovenabulum gondwanense</name>
    <dbReference type="NCBI Taxonomy" id="520767"/>
    <lineage>
        <taxon>Bacteria</taxon>
        <taxon>Bacillati</taxon>
        <taxon>Bacillota</taxon>
        <taxon>Clostridia</taxon>
        <taxon>Thermosediminibacterales</taxon>
        <taxon>Thermosediminibacteraceae</taxon>
        <taxon>Thermovenabulum</taxon>
    </lineage>
</organism>
<dbReference type="Pfam" id="PF11392">
    <property type="entry name" value="AllH"/>
    <property type="match status" value="1"/>
</dbReference>
<dbReference type="EMBL" id="LOHZ01000025">
    <property type="protein sequence ID" value="KYO66818.1"/>
    <property type="molecule type" value="Genomic_DNA"/>
</dbReference>
<dbReference type="AlphaFoldDB" id="A0A162MNV8"/>
<comment type="caution">
    <text evidence="1">The sequence shown here is derived from an EMBL/GenBank/DDBJ whole genome shotgun (WGS) entry which is preliminary data.</text>
</comment>
<dbReference type="RefSeq" id="WP_068748194.1">
    <property type="nucleotide sequence ID" value="NZ_LOHZ01000025.1"/>
</dbReference>
<gene>
    <name evidence="1" type="ORF">ATZ99_10630</name>
</gene>
<reference evidence="1 2" key="1">
    <citation type="submission" date="2015-12" db="EMBL/GenBank/DDBJ databases">
        <title>Draft genome of Thermovenabulum gondwanense isolated from a red thermophilic microbial mat colonisisng an outflow channel of a bore well.</title>
        <authorList>
            <person name="Patel B.K."/>
        </authorList>
    </citation>
    <scope>NUCLEOTIDE SEQUENCE [LARGE SCALE GENOMIC DNA]</scope>
    <source>
        <strain evidence="1 2">R270</strain>
    </source>
</reference>
<dbReference type="STRING" id="520767.ATZ99_10630"/>
<dbReference type="OrthoDB" id="4933449at2"/>
<name>A0A162MNV8_9FIRM</name>
<dbReference type="Proteomes" id="UP000075737">
    <property type="component" value="Unassembled WGS sequence"/>
</dbReference>
<accession>A0A162MNV8</accession>
<proteinExistence type="predicted"/>
<protein>
    <recommendedName>
        <fullName evidence="3">DUF2877 domain-containing protein</fullName>
    </recommendedName>
</protein>
<evidence type="ECO:0000313" key="1">
    <source>
        <dbReference type="EMBL" id="KYO66818.1"/>
    </source>
</evidence>
<sequence>MIYITASAGKKALRILSSRKKGKIHSVFKNAINILFDNELIGIVKKDDFLNFYNISISFTGNFETLPLSFEGSTVHFHDDILFFNNTPFFYVYDINIFNPFCYFSEHLNEKNLSYDKKSLLSKISLLESIANEELSKYDDLTLAVRKKIVNLEEEELSSMIGLGPGLTPAFDDFLSGYMMAKNFMSFLIKKQIFRAFKENLKLIRKSKNKTNIVSYQMLKTAAMFGGPKLVIDLLISLFHPDELGSIEDNFHKLLKIGATSGCFWALGIIDGIKKFKEV</sequence>
<evidence type="ECO:0000313" key="2">
    <source>
        <dbReference type="Proteomes" id="UP000075737"/>
    </source>
</evidence>
<keyword evidence="2" id="KW-1185">Reference proteome</keyword>
<evidence type="ECO:0008006" key="3">
    <source>
        <dbReference type="Google" id="ProtNLM"/>
    </source>
</evidence>